<dbReference type="InterPro" id="IPR011042">
    <property type="entry name" value="6-blade_b-propeller_TolB-like"/>
</dbReference>
<accession>A0A4Q5HB53</accession>
<dbReference type="RefSeq" id="WP_118217018.1">
    <property type="nucleotide sequence ID" value="NZ_QSKS01000015.1"/>
</dbReference>
<dbReference type="SUPFAM" id="SSF63825">
    <property type="entry name" value="YWTD domain"/>
    <property type="match status" value="1"/>
</dbReference>
<evidence type="ECO:0000313" key="1">
    <source>
        <dbReference type="EMBL" id="RYT78987.1"/>
    </source>
</evidence>
<proteinExistence type="predicted"/>
<reference evidence="1 2" key="1">
    <citation type="journal article" date="2019" name="Science, e1252229">
        <title>Invertible promoters mediate bacterial phase variation, antibiotic resistance, and host adaptation in the gut.</title>
        <authorList>
            <person name="Jiang X."/>
            <person name="Hall A.B."/>
            <person name="Arthur T.D."/>
            <person name="Plichta D.R."/>
            <person name="Covington C.T."/>
            <person name="Poyet M."/>
            <person name="Crothers J."/>
            <person name="Moses P.L."/>
            <person name="Tolonen A.C."/>
            <person name="Vlamakis H."/>
            <person name="Alm E.J."/>
            <person name="Xavier R.J."/>
        </authorList>
    </citation>
    <scope>NUCLEOTIDE SEQUENCE [LARGE SCALE GENOMIC DNA]</scope>
    <source>
        <strain evidence="2">bf_0095</strain>
    </source>
</reference>
<dbReference type="Pfam" id="PF17170">
    <property type="entry name" value="DUF5128"/>
    <property type="match status" value="1"/>
</dbReference>
<dbReference type="Gene3D" id="2.120.10.30">
    <property type="entry name" value="TolB, C-terminal domain"/>
    <property type="match status" value="1"/>
</dbReference>
<dbReference type="AlphaFoldDB" id="A0A4Q5HB53"/>
<protein>
    <submittedName>
        <fullName evidence="1">6-bladed beta-propeller</fullName>
    </submittedName>
</protein>
<name>A0A4Q5HB53_9BACE</name>
<dbReference type="Proteomes" id="UP000291191">
    <property type="component" value="Unassembled WGS sequence"/>
</dbReference>
<keyword evidence="2" id="KW-1185">Reference proteome</keyword>
<dbReference type="EMBL" id="RCXO01000021">
    <property type="protein sequence ID" value="RYT78987.1"/>
    <property type="molecule type" value="Genomic_DNA"/>
</dbReference>
<organism evidence="1 2">
    <name type="scientific">Bacteroides intestinalis</name>
    <dbReference type="NCBI Taxonomy" id="329854"/>
    <lineage>
        <taxon>Bacteria</taxon>
        <taxon>Pseudomonadati</taxon>
        <taxon>Bacteroidota</taxon>
        <taxon>Bacteroidia</taxon>
        <taxon>Bacteroidales</taxon>
        <taxon>Bacteroidaceae</taxon>
        <taxon>Bacteroides</taxon>
    </lineage>
</organism>
<sequence length="377" mass="43517">MRYTTLIIFCLLLASCKHNNTNNDAQQLILKVDLKPSTISIHEIFDSIQVIPLETTDSCLLRGPVKVITGNNRNYILDWKNFQVFVFDDKGHYLHTIGKRGQGPGEYREVYDMIVDESKNQVRLLSPFGSLYTYDLEGNFIKQNQLPEKSNYQAMEQIGDNIMTWTIPVSSDEPCITIVNADNGKEVSSLWKGPRILNSLSGGSFYTYDGKTYFAPAFHNNEILEITEDSLKLAYKWDFGKDNIDISKYTFTLTDDNQAEEGRLMTDYLGNGTIPYLLGSQYQNSKYFYVCFSYGWFPNQTIKHLFYLKSDGKSFFFKDTQENISIRPQAFEEECIVQFASYDDLEAYKSILSPAEYQKIISRNEEDNPCLIKLYFK</sequence>
<dbReference type="PROSITE" id="PS51257">
    <property type="entry name" value="PROKAR_LIPOPROTEIN"/>
    <property type="match status" value="1"/>
</dbReference>
<dbReference type="OrthoDB" id="1037972at2"/>
<gene>
    <name evidence="1" type="ORF">EAJ06_15985</name>
</gene>
<comment type="caution">
    <text evidence="1">The sequence shown here is derived from an EMBL/GenBank/DDBJ whole genome shotgun (WGS) entry which is preliminary data.</text>
</comment>
<evidence type="ECO:0000313" key="2">
    <source>
        <dbReference type="Proteomes" id="UP000291191"/>
    </source>
</evidence>